<dbReference type="OrthoDB" id="5848685at2759"/>
<evidence type="ECO:0000259" key="4">
    <source>
        <dbReference type="PROSITE" id="PS50913"/>
    </source>
</evidence>
<dbReference type="Proteomes" id="UP000699462">
    <property type="component" value="Unassembled WGS sequence"/>
</dbReference>
<feature type="coiled-coil region" evidence="2">
    <location>
        <begin position="39"/>
        <end position="256"/>
    </location>
</feature>
<accession>A0A8T0DIE3</accession>
<evidence type="ECO:0000313" key="5">
    <source>
        <dbReference type="EMBL" id="KAF8566517.1"/>
    </source>
</evidence>
<dbReference type="AlphaFoldDB" id="A0A8T0DIE3"/>
<dbReference type="Pfam" id="PF01465">
    <property type="entry name" value="GRIP"/>
    <property type="match status" value="1"/>
</dbReference>
<protein>
    <recommendedName>
        <fullName evidence="4">GRIP domain-containing protein</fullName>
    </recommendedName>
</protein>
<evidence type="ECO:0000256" key="1">
    <source>
        <dbReference type="ARBA" id="ARBA00023054"/>
    </source>
</evidence>
<dbReference type="EMBL" id="JTDF01004999">
    <property type="protein sequence ID" value="KAF8566517.1"/>
    <property type="molecule type" value="Genomic_DNA"/>
</dbReference>
<evidence type="ECO:0000256" key="2">
    <source>
        <dbReference type="SAM" id="Coils"/>
    </source>
</evidence>
<dbReference type="InterPro" id="IPR051952">
    <property type="entry name" value="Golgi-autophagy_related"/>
</dbReference>
<dbReference type="GO" id="GO:0005794">
    <property type="term" value="C:Golgi apparatus"/>
    <property type="evidence" value="ECO:0007669"/>
    <property type="project" value="TreeGrafter"/>
</dbReference>
<feature type="domain" description="GRIP" evidence="4">
    <location>
        <begin position="474"/>
        <end position="523"/>
    </location>
</feature>
<sequence>MLSFTSLHGAPRSSKYTISAVSQKGSYGCFLFLYRVSQISCLQDQLNQSTERLRALELRSTERTRDSETEIAKYQDERVSLLAENASLIQRSQQLSLAQNEAHQQNITLRLQVEQLEKQLESKSIALLQCEAELQRVKDQFDSQTVQSAYELATRTATEQQLADLLKQSETSQREVEEHVNRFEQCRAELDASRAECQQAAEALQTMENRFLALQKESELFRTDEANQRLTLQSSLQEAEMRLKTKENEMNELKDKTMENRFLALQKESELFRTDEANQRLTLQSSLQEAEMRLKTKENEMNELKDKIAHLTLERERLSDRDLAACPSLQIEEFERKLVQRDEVIKLQRKRLKELKKALNGHLRGGQISSDHDSVEGLVTGLYSDSNSAHRSSSPGRFSNGSTLSSPTVSLNNALPERCLPILPSIADDHHSTKSDRPCQTTVLVPNSATHMDSPATTQPDHTPHHNSNNSAFAFNEMINLRYLRHVILKFLLSRENEALHLVRVLSTLLYLTVEEEKLLRQTLNRRRSWFKARPHLSPSKSHGQFAKIIPPLP</sequence>
<comment type="caution">
    <text evidence="5">The sequence shown here is derived from an EMBL/GenBank/DDBJ whole genome shotgun (WGS) entry which is preliminary data.</text>
</comment>
<feature type="region of interest" description="Disordered" evidence="3">
    <location>
        <begin position="449"/>
        <end position="469"/>
    </location>
</feature>
<name>A0A8T0DIE3_9TREM</name>
<dbReference type="PROSITE" id="PS50913">
    <property type="entry name" value="GRIP"/>
    <property type="match status" value="1"/>
</dbReference>
<keyword evidence="1 2" id="KW-0175">Coiled coil</keyword>
<dbReference type="InterPro" id="IPR000237">
    <property type="entry name" value="GRIP_dom"/>
</dbReference>
<dbReference type="PANTHER" id="PTHR23157">
    <property type="entry name" value="GRIP AND COILED-COIL DOMAIN-CONTAINING PROTEIN 1"/>
    <property type="match status" value="1"/>
</dbReference>
<reference evidence="5 6" key="1">
    <citation type="submission" date="2019-07" db="EMBL/GenBank/DDBJ databases">
        <title>Annotation for the trematode Paragonimus westermani.</title>
        <authorList>
            <person name="Choi Y.-J."/>
        </authorList>
    </citation>
    <scope>NUCLEOTIDE SEQUENCE [LARGE SCALE GENOMIC DNA]</scope>
    <source>
        <strain evidence="5">180907_Pwestermani</strain>
    </source>
</reference>
<keyword evidence="6" id="KW-1185">Reference proteome</keyword>
<feature type="region of interest" description="Disordered" evidence="3">
    <location>
        <begin position="385"/>
        <end position="407"/>
    </location>
</feature>
<feature type="coiled-coil region" evidence="2">
    <location>
        <begin position="280"/>
        <end position="321"/>
    </location>
</feature>
<evidence type="ECO:0000313" key="6">
    <source>
        <dbReference type="Proteomes" id="UP000699462"/>
    </source>
</evidence>
<dbReference type="PANTHER" id="PTHR23157:SF24">
    <property type="entry name" value="GOLGIN SUBFAMILY A MEMBER 1"/>
    <property type="match status" value="1"/>
</dbReference>
<evidence type="ECO:0000256" key="3">
    <source>
        <dbReference type="SAM" id="MobiDB-lite"/>
    </source>
</evidence>
<gene>
    <name evidence="5" type="ORF">P879_09338</name>
</gene>
<proteinExistence type="predicted"/>
<dbReference type="SMART" id="SM00755">
    <property type="entry name" value="Grip"/>
    <property type="match status" value="1"/>
</dbReference>
<organism evidence="5 6">
    <name type="scientific">Paragonimus westermani</name>
    <dbReference type="NCBI Taxonomy" id="34504"/>
    <lineage>
        <taxon>Eukaryota</taxon>
        <taxon>Metazoa</taxon>
        <taxon>Spiralia</taxon>
        <taxon>Lophotrochozoa</taxon>
        <taxon>Platyhelminthes</taxon>
        <taxon>Trematoda</taxon>
        <taxon>Digenea</taxon>
        <taxon>Plagiorchiida</taxon>
        <taxon>Troglotremata</taxon>
        <taxon>Troglotrematidae</taxon>
        <taxon>Paragonimus</taxon>
    </lineage>
</organism>